<dbReference type="Proteomes" id="UP000789572">
    <property type="component" value="Unassembled WGS sequence"/>
</dbReference>
<organism evidence="1 2">
    <name type="scientific">Paraglomus occultum</name>
    <dbReference type="NCBI Taxonomy" id="144539"/>
    <lineage>
        <taxon>Eukaryota</taxon>
        <taxon>Fungi</taxon>
        <taxon>Fungi incertae sedis</taxon>
        <taxon>Mucoromycota</taxon>
        <taxon>Glomeromycotina</taxon>
        <taxon>Glomeromycetes</taxon>
        <taxon>Paraglomerales</taxon>
        <taxon>Paraglomeraceae</taxon>
        <taxon>Paraglomus</taxon>
    </lineage>
</organism>
<comment type="caution">
    <text evidence="1">The sequence shown here is derived from an EMBL/GenBank/DDBJ whole genome shotgun (WGS) entry which is preliminary data.</text>
</comment>
<protein>
    <submittedName>
        <fullName evidence="1">6260_t:CDS:1</fullName>
    </submittedName>
</protein>
<gene>
    <name evidence="1" type="ORF">POCULU_LOCUS1497</name>
</gene>
<dbReference type="AlphaFoldDB" id="A0A9N8WCW0"/>
<reference evidence="1" key="1">
    <citation type="submission" date="2021-06" db="EMBL/GenBank/DDBJ databases">
        <authorList>
            <person name="Kallberg Y."/>
            <person name="Tangrot J."/>
            <person name="Rosling A."/>
        </authorList>
    </citation>
    <scope>NUCLEOTIDE SEQUENCE</scope>
    <source>
        <strain evidence="1">IA702</strain>
    </source>
</reference>
<evidence type="ECO:0000313" key="1">
    <source>
        <dbReference type="EMBL" id="CAG8480121.1"/>
    </source>
</evidence>
<sequence length="156" mass="17810">MDLEVDGTYRAFDFMKTDLVISKTTFPLFILTSNLTHLIALEEKITSLADNNNFRGRSRSKYFTPVILLLHWNGGSEILHFFAYRQEIKSPHPVKLSVVDGDENMLVEDLRDLVALNLFALAEEERFEVVLRNAVIDNGRNGRENGVSIKKGRRKG</sequence>
<proteinExistence type="predicted"/>
<dbReference type="OrthoDB" id="2403432at2759"/>
<keyword evidence="2" id="KW-1185">Reference proteome</keyword>
<evidence type="ECO:0000313" key="2">
    <source>
        <dbReference type="Proteomes" id="UP000789572"/>
    </source>
</evidence>
<name>A0A9N8WCW0_9GLOM</name>
<dbReference type="EMBL" id="CAJVPJ010000114">
    <property type="protein sequence ID" value="CAG8480121.1"/>
    <property type="molecule type" value="Genomic_DNA"/>
</dbReference>
<accession>A0A9N8WCW0</accession>